<dbReference type="Proteomes" id="UP001060325">
    <property type="component" value="Chromosome"/>
</dbReference>
<accession>A0ABY5FRL2</accession>
<dbReference type="EMBL" id="CP101462">
    <property type="protein sequence ID" value="UTT44257.1"/>
    <property type="molecule type" value="Genomic_DNA"/>
</dbReference>
<dbReference type="InterPro" id="IPR051908">
    <property type="entry name" value="Ribosomal_N-acetyltransferase"/>
</dbReference>
<reference evidence="2" key="1">
    <citation type="submission" date="2022-07" db="EMBL/GenBank/DDBJ databases">
        <title>Complete genome of CX2.</title>
        <authorList>
            <person name="Cao G."/>
        </authorList>
    </citation>
    <scope>NUCLEOTIDE SEQUENCE</scope>
    <source>
        <strain evidence="2">CX2</strain>
    </source>
</reference>
<evidence type="ECO:0000313" key="3">
    <source>
        <dbReference type="Proteomes" id="UP001060325"/>
    </source>
</evidence>
<gene>
    <name evidence="2" type="ORF">NMQ00_07095</name>
</gene>
<evidence type="ECO:0000259" key="1">
    <source>
        <dbReference type="PROSITE" id="PS51186"/>
    </source>
</evidence>
<dbReference type="CDD" id="cd04301">
    <property type="entry name" value="NAT_SF"/>
    <property type="match status" value="1"/>
</dbReference>
<dbReference type="SUPFAM" id="SSF55729">
    <property type="entry name" value="Acyl-CoA N-acyltransferases (Nat)"/>
    <property type="match status" value="1"/>
</dbReference>
<dbReference type="RefSeq" id="WP_255178517.1">
    <property type="nucleotide sequence ID" value="NZ_CP101462.1"/>
</dbReference>
<dbReference type="InterPro" id="IPR016181">
    <property type="entry name" value="Acyl_CoA_acyltransferase"/>
</dbReference>
<protein>
    <submittedName>
        <fullName evidence="2">GNAT family N-acetyltransferase</fullName>
    </submittedName>
</protein>
<dbReference type="Gene3D" id="3.40.630.30">
    <property type="match status" value="1"/>
</dbReference>
<name>A0ABY5FRL2_9BACL</name>
<dbReference type="PROSITE" id="PS51186">
    <property type="entry name" value="GNAT"/>
    <property type="match status" value="1"/>
</dbReference>
<evidence type="ECO:0000313" key="2">
    <source>
        <dbReference type="EMBL" id="UTT44257.1"/>
    </source>
</evidence>
<proteinExistence type="predicted"/>
<dbReference type="PANTHER" id="PTHR43441:SF12">
    <property type="entry name" value="RIBOSOMAL N-ACETYLTRANSFERASE YDAF-RELATED"/>
    <property type="match status" value="1"/>
</dbReference>
<organism evidence="2 3">
    <name type="scientific">Exiguobacterium aurantiacum</name>
    <dbReference type="NCBI Taxonomy" id="33987"/>
    <lineage>
        <taxon>Bacteria</taxon>
        <taxon>Bacillati</taxon>
        <taxon>Bacillota</taxon>
        <taxon>Bacilli</taxon>
        <taxon>Bacillales</taxon>
        <taxon>Bacillales Family XII. Incertae Sedis</taxon>
        <taxon>Exiguobacterium</taxon>
    </lineage>
</organism>
<feature type="domain" description="N-acetyltransferase" evidence="1">
    <location>
        <begin position="10"/>
        <end position="178"/>
    </location>
</feature>
<dbReference type="Pfam" id="PF13302">
    <property type="entry name" value="Acetyltransf_3"/>
    <property type="match status" value="1"/>
</dbReference>
<dbReference type="InterPro" id="IPR000182">
    <property type="entry name" value="GNAT_dom"/>
</dbReference>
<keyword evidence="3" id="KW-1185">Reference proteome</keyword>
<sequence>MLRYDINDQLQLRMFTIDDAEALFQLTMASKPYLREWLGWLDYTETVDDSRQNIDGRVKGLMETGGYPKSFAIVYQGELAGTIGFNDIDRGIKCGTIGYWLGQDFQGKGIMSQALNTVIDYGFRDLKLDKIEIRVATGNVKSRALPERFGFLEEGVLRNAEWLYDRYVDHVVYGLLRGEWAH</sequence>
<dbReference type="PANTHER" id="PTHR43441">
    <property type="entry name" value="RIBOSOMAL-PROTEIN-SERINE ACETYLTRANSFERASE"/>
    <property type="match status" value="1"/>
</dbReference>